<reference evidence="1 2" key="1">
    <citation type="journal article" date="2021" name="Appl. Environ. Microbiol.">
        <title>Genetic linkage and physical mapping for an oyster mushroom Pleurotus cornucopiae and QTL analysis for the trait cap color.</title>
        <authorList>
            <person name="Zhang Y."/>
            <person name="Gao W."/>
            <person name="Sonnenberg A."/>
            <person name="Chen Q."/>
            <person name="Zhang J."/>
            <person name="Huang C."/>
        </authorList>
    </citation>
    <scope>NUCLEOTIDE SEQUENCE [LARGE SCALE GENOMIC DNA]</scope>
    <source>
        <strain evidence="1">CCMSSC00406</strain>
    </source>
</reference>
<evidence type="ECO:0000313" key="2">
    <source>
        <dbReference type="Proteomes" id="UP000824881"/>
    </source>
</evidence>
<proteinExistence type="predicted"/>
<evidence type="ECO:0000313" key="1">
    <source>
        <dbReference type="EMBL" id="KAG9225300.1"/>
    </source>
</evidence>
<protein>
    <submittedName>
        <fullName evidence="1">Uncharacterized protein</fullName>
    </submittedName>
</protein>
<keyword evidence="2" id="KW-1185">Reference proteome</keyword>
<accession>A0ACB7J5N7</accession>
<organism evidence="1 2">
    <name type="scientific">Pleurotus cornucopiae</name>
    <name type="common">Cornucopia mushroom</name>
    <dbReference type="NCBI Taxonomy" id="5321"/>
    <lineage>
        <taxon>Eukaryota</taxon>
        <taxon>Fungi</taxon>
        <taxon>Dikarya</taxon>
        <taxon>Basidiomycota</taxon>
        <taxon>Agaricomycotina</taxon>
        <taxon>Agaricomycetes</taxon>
        <taxon>Agaricomycetidae</taxon>
        <taxon>Agaricales</taxon>
        <taxon>Pleurotineae</taxon>
        <taxon>Pleurotaceae</taxon>
        <taxon>Pleurotus</taxon>
    </lineage>
</organism>
<gene>
    <name evidence="1" type="ORF">CCMSSC00406_0009856</name>
</gene>
<name>A0ACB7J5N7_PLECO</name>
<comment type="caution">
    <text evidence="1">The sequence shown here is derived from an EMBL/GenBank/DDBJ whole genome shotgun (WGS) entry which is preliminary data.</text>
</comment>
<dbReference type="Proteomes" id="UP000824881">
    <property type="component" value="Unassembled WGS sequence"/>
</dbReference>
<sequence>MLPTILRPPQRPTDRLAVLMASYSPKDAGLHPAPIAAGCLPRLVLPTVAPTKMLCACFEAAIPSVGSFRITTVLFGAMDTSRILGTSIHLHTLVQNASMPTLISISN</sequence>
<dbReference type="EMBL" id="WQMT02000002">
    <property type="protein sequence ID" value="KAG9225300.1"/>
    <property type="molecule type" value="Genomic_DNA"/>
</dbReference>